<evidence type="ECO:0000313" key="1">
    <source>
        <dbReference type="EMBL" id="KAL2542166.1"/>
    </source>
</evidence>
<protein>
    <submittedName>
        <fullName evidence="1">Protein Brevis radix-like 3</fullName>
    </submittedName>
</protein>
<dbReference type="EMBL" id="JBFOLK010000001">
    <property type="protein sequence ID" value="KAL2542166.1"/>
    <property type="molecule type" value="Genomic_DNA"/>
</dbReference>
<sequence length="167" mass="19223">MSRNYDNWERLVKVVLRREQYWQMAHDHSRNTSTSSLSLDFDELSLSLRREEINVENVRKNSRSDSINTPGIHSTTINGIQGITELISDFLERNENKSGGGISTDGPSERLVEATLRRSTLIDSKNCNAPDKKMKAPIYRIAFRFRFNVERHYSTVFRDHSTSTSAV</sequence>
<reference evidence="2" key="1">
    <citation type="submission" date="2024-07" db="EMBL/GenBank/DDBJ databases">
        <title>Two chromosome-level genome assemblies of Korean endemic species Abeliophyllum distichum and Forsythia ovata (Oleaceae).</title>
        <authorList>
            <person name="Jang H."/>
        </authorList>
    </citation>
    <scope>NUCLEOTIDE SEQUENCE [LARGE SCALE GENOMIC DNA]</scope>
</reference>
<dbReference type="AlphaFoldDB" id="A0ABD1VY67"/>
<comment type="caution">
    <text evidence="1">The sequence shown here is derived from an EMBL/GenBank/DDBJ whole genome shotgun (WGS) entry which is preliminary data.</text>
</comment>
<keyword evidence="2" id="KW-1185">Reference proteome</keyword>
<accession>A0ABD1VY67</accession>
<dbReference type="Proteomes" id="UP001604336">
    <property type="component" value="Unassembled WGS sequence"/>
</dbReference>
<gene>
    <name evidence="1" type="ORF">Adt_03144</name>
</gene>
<proteinExistence type="predicted"/>
<name>A0ABD1VY67_9LAMI</name>
<organism evidence="1 2">
    <name type="scientific">Abeliophyllum distichum</name>
    <dbReference type="NCBI Taxonomy" id="126358"/>
    <lineage>
        <taxon>Eukaryota</taxon>
        <taxon>Viridiplantae</taxon>
        <taxon>Streptophyta</taxon>
        <taxon>Embryophyta</taxon>
        <taxon>Tracheophyta</taxon>
        <taxon>Spermatophyta</taxon>
        <taxon>Magnoliopsida</taxon>
        <taxon>eudicotyledons</taxon>
        <taxon>Gunneridae</taxon>
        <taxon>Pentapetalae</taxon>
        <taxon>asterids</taxon>
        <taxon>lamiids</taxon>
        <taxon>Lamiales</taxon>
        <taxon>Oleaceae</taxon>
        <taxon>Forsythieae</taxon>
        <taxon>Abeliophyllum</taxon>
    </lineage>
</organism>
<evidence type="ECO:0000313" key="2">
    <source>
        <dbReference type="Proteomes" id="UP001604336"/>
    </source>
</evidence>